<feature type="region of interest" description="Disordered" evidence="7">
    <location>
        <begin position="638"/>
        <end position="682"/>
    </location>
</feature>
<feature type="coiled-coil region" evidence="6">
    <location>
        <begin position="981"/>
        <end position="1043"/>
    </location>
</feature>
<dbReference type="Gene3D" id="3.30.70.270">
    <property type="match status" value="1"/>
</dbReference>
<keyword evidence="2" id="KW-0479">Metal-binding</keyword>
<evidence type="ECO:0000313" key="12">
    <source>
        <dbReference type="EMBL" id="CAE8611483.1"/>
    </source>
</evidence>
<keyword evidence="8" id="KW-0472">Membrane</keyword>
<feature type="region of interest" description="Disordered" evidence="7">
    <location>
        <begin position="1858"/>
        <end position="1992"/>
    </location>
</feature>
<feature type="region of interest" description="Disordered" evidence="7">
    <location>
        <begin position="2738"/>
        <end position="2758"/>
    </location>
</feature>
<feature type="region of interest" description="Disordered" evidence="7">
    <location>
        <begin position="310"/>
        <end position="529"/>
    </location>
</feature>
<feature type="compositionally biased region" description="Acidic residues" evidence="7">
    <location>
        <begin position="1969"/>
        <end position="1982"/>
    </location>
</feature>
<dbReference type="PANTHER" id="PTHR21715">
    <property type="entry name" value="RH04127P"/>
    <property type="match status" value="1"/>
</dbReference>
<feature type="region of interest" description="Disordered" evidence="7">
    <location>
        <begin position="1"/>
        <end position="23"/>
    </location>
</feature>
<comment type="similarity">
    <text evidence="1">Belongs to the peptidase S10 family.</text>
</comment>
<dbReference type="PROSITE" id="PS50020">
    <property type="entry name" value="WW_DOMAIN_2"/>
    <property type="match status" value="1"/>
</dbReference>
<reference evidence="12" key="1">
    <citation type="submission" date="2021-02" db="EMBL/GenBank/DDBJ databases">
        <authorList>
            <person name="Dougan E. K."/>
            <person name="Rhodes N."/>
            <person name="Thang M."/>
            <person name="Chan C."/>
        </authorList>
    </citation>
    <scope>NUCLEOTIDE SEQUENCE</scope>
</reference>
<keyword evidence="8" id="KW-1133">Transmembrane helix</keyword>
<proteinExistence type="inferred from homology"/>
<dbReference type="SUPFAM" id="SSF53474">
    <property type="entry name" value="alpha/beta-Hydrolases"/>
    <property type="match status" value="1"/>
</dbReference>
<dbReference type="GO" id="GO:0004185">
    <property type="term" value="F:serine-type carboxypeptidase activity"/>
    <property type="evidence" value="ECO:0007669"/>
    <property type="project" value="InterPro"/>
</dbReference>
<dbReference type="InterPro" id="IPR001563">
    <property type="entry name" value="Peptidase_S10"/>
</dbReference>
<dbReference type="Proteomes" id="UP000654075">
    <property type="component" value="Unassembled WGS sequence"/>
</dbReference>
<dbReference type="InterPro" id="IPR018202">
    <property type="entry name" value="Ser_caboxypep_ser_AS"/>
</dbReference>
<dbReference type="EMBL" id="CAJNNV010025026">
    <property type="protein sequence ID" value="CAE8611483.1"/>
    <property type="molecule type" value="Genomic_DNA"/>
</dbReference>
<feature type="domain" description="WW" evidence="9">
    <location>
        <begin position="54"/>
        <end position="87"/>
    </location>
</feature>
<feature type="domain" description="Reverse transcriptase" evidence="11">
    <location>
        <begin position="3193"/>
        <end position="3462"/>
    </location>
</feature>
<protein>
    <recommendedName>
        <fullName evidence="14">Carboxypeptidase</fullName>
    </recommendedName>
</protein>
<evidence type="ECO:0008006" key="14">
    <source>
        <dbReference type="Google" id="ProtNLM"/>
    </source>
</evidence>
<dbReference type="InterPro" id="IPR043502">
    <property type="entry name" value="DNA/RNA_pol_sf"/>
</dbReference>
<evidence type="ECO:0000256" key="7">
    <source>
        <dbReference type="SAM" id="MobiDB-lite"/>
    </source>
</evidence>
<keyword evidence="4" id="KW-0862">Zinc</keyword>
<feature type="coiled-coil region" evidence="6">
    <location>
        <begin position="1330"/>
        <end position="1359"/>
    </location>
</feature>
<evidence type="ECO:0000259" key="11">
    <source>
        <dbReference type="PROSITE" id="PS50878"/>
    </source>
</evidence>
<feature type="transmembrane region" description="Helical" evidence="8">
    <location>
        <begin position="3312"/>
        <end position="3335"/>
    </location>
</feature>
<evidence type="ECO:0000256" key="1">
    <source>
        <dbReference type="ARBA" id="ARBA00009431"/>
    </source>
</evidence>
<gene>
    <name evidence="12" type="ORF">PGLA1383_LOCUS29285</name>
</gene>
<comment type="caution">
    <text evidence="12">The sequence shown here is derived from an EMBL/GenBank/DDBJ whole genome shotgun (WGS) entry which is preliminary data.</text>
</comment>
<feature type="compositionally biased region" description="Low complexity" evidence="7">
    <location>
        <begin position="177"/>
        <end position="191"/>
    </location>
</feature>
<dbReference type="PROSITE" id="PS00131">
    <property type="entry name" value="CARBOXYPEPT_SER_SER"/>
    <property type="match status" value="1"/>
</dbReference>
<keyword evidence="6" id="KW-0175">Coiled coil</keyword>
<feature type="coiled-coil region" evidence="6">
    <location>
        <begin position="805"/>
        <end position="952"/>
    </location>
</feature>
<feature type="region of interest" description="Disordered" evidence="7">
    <location>
        <begin position="94"/>
        <end position="157"/>
    </location>
</feature>
<keyword evidence="13" id="KW-1185">Reference proteome</keyword>
<dbReference type="Gene3D" id="3.30.1470.10">
    <property type="entry name" value="Photosystem I PsaD, reaction center subunit II"/>
    <property type="match status" value="1"/>
</dbReference>
<dbReference type="Gene3D" id="3.40.50.1820">
    <property type="entry name" value="alpha/beta hydrolase"/>
    <property type="match status" value="1"/>
</dbReference>
<accession>A0A813FDX0</accession>
<feature type="region of interest" description="Disordered" evidence="7">
    <location>
        <begin position="1795"/>
        <end position="1845"/>
    </location>
</feature>
<evidence type="ECO:0000313" key="13">
    <source>
        <dbReference type="Proteomes" id="UP000654075"/>
    </source>
</evidence>
<dbReference type="PROSITE" id="PS50199">
    <property type="entry name" value="ZF_RANBP2_2"/>
    <property type="match status" value="1"/>
</dbReference>
<evidence type="ECO:0000256" key="4">
    <source>
        <dbReference type="ARBA" id="ARBA00022833"/>
    </source>
</evidence>
<dbReference type="InterPro" id="IPR001876">
    <property type="entry name" value="Znf_RanBP2"/>
</dbReference>
<dbReference type="SMART" id="SM00456">
    <property type="entry name" value="WW"/>
    <property type="match status" value="1"/>
</dbReference>
<evidence type="ECO:0000259" key="9">
    <source>
        <dbReference type="PROSITE" id="PS50020"/>
    </source>
</evidence>
<dbReference type="SUPFAM" id="SSF56672">
    <property type="entry name" value="DNA/RNA polymerases"/>
    <property type="match status" value="1"/>
</dbReference>
<feature type="compositionally biased region" description="Basic and acidic residues" evidence="7">
    <location>
        <begin position="207"/>
        <end position="242"/>
    </location>
</feature>
<dbReference type="PRINTS" id="PR00724">
    <property type="entry name" value="CRBOXYPTASEC"/>
</dbReference>
<dbReference type="InterPro" id="IPR000477">
    <property type="entry name" value="RT_dom"/>
</dbReference>
<dbReference type="CDD" id="cd00201">
    <property type="entry name" value="WW"/>
    <property type="match status" value="1"/>
</dbReference>
<feature type="compositionally biased region" description="Basic and acidic residues" evidence="7">
    <location>
        <begin position="361"/>
        <end position="423"/>
    </location>
</feature>
<dbReference type="InterPro" id="IPR036020">
    <property type="entry name" value="WW_dom_sf"/>
</dbReference>
<dbReference type="PANTHER" id="PTHR21715:SF0">
    <property type="entry name" value="RH04127P"/>
    <property type="match status" value="1"/>
</dbReference>
<dbReference type="InterPro" id="IPR053233">
    <property type="entry name" value="ABRA-related"/>
</dbReference>
<dbReference type="PROSITE" id="PS50878">
    <property type="entry name" value="RT_POL"/>
    <property type="match status" value="1"/>
</dbReference>
<feature type="compositionally biased region" description="Basic and acidic residues" evidence="7">
    <location>
        <begin position="1876"/>
        <end position="1938"/>
    </location>
</feature>
<dbReference type="InterPro" id="IPR043128">
    <property type="entry name" value="Rev_trsase/Diguanyl_cyclase"/>
</dbReference>
<feature type="compositionally biased region" description="Basic and acidic residues" evidence="7">
    <location>
        <begin position="638"/>
        <end position="648"/>
    </location>
</feature>
<feature type="compositionally biased region" description="Basic and acidic residues" evidence="7">
    <location>
        <begin position="1666"/>
        <end position="1675"/>
    </location>
</feature>
<dbReference type="Pfam" id="PF00450">
    <property type="entry name" value="Peptidase_S10"/>
    <property type="match status" value="1"/>
</dbReference>
<evidence type="ECO:0000256" key="8">
    <source>
        <dbReference type="SAM" id="Phobius"/>
    </source>
</evidence>
<feature type="compositionally biased region" description="Basic and acidic residues" evidence="7">
    <location>
        <begin position="12"/>
        <end position="23"/>
    </location>
</feature>
<feature type="domain" description="RanBP2-type" evidence="10">
    <location>
        <begin position="2559"/>
        <end position="2588"/>
    </location>
</feature>
<sequence length="3674" mass="408678">MSGRGGGTAAMLDEHIDPDYQPTDKEVEEYAEWLGMDLEDDRDLFWIARAGLKAPLPAPWKPCESEDNEIFYFNFETGESVWDHPCDEHYRKVYEKHKGRKDGRNTSVSFEDTKGKKDKKDKKDKKKDGRSSSVDDAPSGLNFAAPKMDLPKPGESLFGKKGSKLVFDCKPKAKAEPPSSSDTPFSSDASPKVQAQRLDPNKFSQDSSKRFEEEKDKLDSDHRDRLDRLERDYEDKRRDKMRDLEAEISRDLEKRRADLTRQLTLDMERQSREEAERQVEAKLRTWREECERDRRVTMEREIEERLKPSAAAFERDARQRMEREAEDRARNAMPDMERAARGKLEREAEDRLRSSAGGIEQDIRSRMQREAEDRVKSSLPDMEREARERFQSEVEDRARAAIPDLERAAKSRLEKEADDRARSEIPILEQQAKDRLQREAEERARHSLPDMEREARLKLESEAEDRARAALPDIERAAMAKLERETEDRLRSSGAGAETSLQSSQKCEQDLSEIETEARAKLEREAEERARVLVPDMEREARARLEREVEVRIRASLPDVEREARTKLEREAEERASAALPDMERAARAKQEREAEDRAKAALPDIEKEAAERLREEHSQLRTALQAELASELEGLREAHAKKVEEQRSQLQEEQEKKLASLAKEPCSPDSPSARSEQPWEAFPRSINSEAAELRSAKMALEALRKSKAALETRVQELSTGAGGGSSDAQSAELQKLRSAASELEVVRKKMEDAQKSSIEASSEASRLRTLLEEKERALQAKASATLAPAAPAAAVKESPDLAELQQVRAGKAKAEADAAALKSQLEGAEAQLTTLRTEMERLQELRQTEARDVAGKAKAEADAAALKSQLEGAEAQLTTLRTEMERLQELRQTEARDVAGKAKAEADAAALKSHRSGAEAEAEAAALKSQLSGAEAQLSGLRSEIERLQELRRQEATPPPLVSAAPDASLAELPRVMEGKMKAEGEAALLKSQLSVAEAQWSGLRCQMEQLQQFQQREDPVAASLRAQVKQMDEELGRLRAQLATNSADMAQAMQQAQAGMFSGYLNVTHRKHYHYIFVEQEGGPAGQAPVMLWLNGGPGCSSLDGFIYEHGPFRLDPKDPAKLVRFDFTWAKLANVIYLEGPVGVGFSYSDDETDYSKCNDDTTAEDNLAAVNLFFERYPNFRNNDFFIAGESYAGVYVPTLAEALLRAQDAGNYTGAPLRGISVGNGCIGSEVGVCSGGANRDRFEIPYLLGTAFLPEALKKRVRDGCDFEITGPSLGRMDPRETLRRSDSVETSVYTRYHLAEKALFAECKRMQNRAAEEDWAASEEFTQELRRKEEAELQRAELQAEQAVALRRQEPNDIMQSGSSHSAHSANVAADLGWPQPVPAYAAEQIAAVELRVQQAREQADSTIAAVRRVQMDAERQVAGFAAARTRAEELSTQAMCRAARAEVSLEAARAAAAAAIRAASEAAKAETAAAIRAAREAAQADMAAAVRAASDAAQAEAAAAIRLAEEENERIRRNAKSIIQRLKGTPQATVGPGSGLAVIKPSFQAMNSAARAFVSATGLMKLPAEQAHAKAQKLRDTLFDRIRKGEKIPQMISLQDAQQIISFCDREYGTGDKVKERQPAAPPPRHLLGPGNVAPSTPDGAPQTPPGVLAAAGARRDEEDMPPHRRGIQPLKCAIRKGPRGVIMNFQRGIQYGPYGPQVSQVKVATYRTSGDTLWFSMPGAYVFCDACLKAVPQSMGSLQGAPQRSRFAWDEFLCTDCMMNGVGPGSGLTIAGPGSGMTVAGSGSGAADLADRRPPNTATDAEVLGTKERRARLEGPCCDQASPSSGCSRPSCEGWVEVGQQEAGAESFGSFVSRARSRSNQSGRKEGKDASHNRSGKKVENTDHSPNRGEGEMEDRDRSKESQSEKGIKSQDRNEKKTRNQKCHDGGTMNQERNEKRRRVWQQDEEDTEGQQQDKEDTEGQQQDEEDIQDQQSDGGSTSVTCCCDRCITLPVRSRVRCVCRLCHKGLAPTFSRAVAAAAAVCQVQGARATAVHTEMMVSSQTTMVIVILMTVLVLATMWWIMARKVIGAGADGVEADQRAAEVALPQLLPIVPVEMRDVPGPARNVQEEDALIDIIATLDDRVEQLMKQLDGSRDVAAAVLHSPTQRKGRWRKSAGGSPFNRPLARLCVKGDGEPQPEPAHEGAEAISCRTFQQEEGATSGCRACHALEQYQPPACGQCHAPALLEVTHEGQVYWRCQQCRCTQTWHAYTRGWTAWAADGATRPEADEPGRADDQRPVPPTTRRARETTTRRAATATGSPGGTPHSAACRLRREKWRQEKTSIQDFGEYVVVPENQWTWLGEDVDRERGALERLRGVAGDGPVTANAAQAAGDWLSSATGALACAVRRGFVLDRSRFQVLPHWCLTPWMARQWTSGMSNLRPGWRGGFAMAATSSRTSVTALETANSPNGWCPVRGAIASLNQCVSRELTQCFLRRPKHIFSLVRLMDWMPKRVPLLPDAQHVFRIDGAKKNPRTLAQPAISVASWAWKCHSGPYWNKWERPAEKKEDGWDCKVCSTNNWWSRHSCRGCEGEEGFGGPATTGDGEAGDPKVVAAAKVVKLEEAIARLGDDPLMATAKLELERELQKQHKLAKDTRSTAKKLDQKQGWIERETKRLEVETKQLAEQQKSLEERQKQLQVEIGKMAKFKFELTSEGAAGDEDVDMELSPEQVAELRKMEERELGIRRNVGRRRKPEEQADASPEEVGKWAEEADAISALIGKSLAEDQVIPWLDQLAMLSQWDVILIQEGFRRLDGISTGEHVLFTPPELCGGLRCPAIFVHSRWTGEVRMAGGGSRWVAVDFQGEMLLISAHLLHKRRTLLELETTLEEIQAVIAARPKRKAVRTTFTAEGGLMVANTWMGGDTDDQWFTRTNWDGEGPPQIDDIVASMAVKVENIWIEKHTWFNSDHHALVCRWATGKGPKQPRSSAQSLRGWAPGPEWCDAVRERVTDWSNWDTTAAQLRDTAVLHGRARRKEVDLELEALQLKRKEASLNIMERQILNRSIWRRRRFLKRARRLGELEECADAGRAPRLQKTQQTKHYNWAKIAGQREPRALLTEFYSEIYGLPEDERQDAREQRQRWIALGRELQGSESSPLVPRAKLDKALGKLKKGKGSPDGLAAEVLQELPDDCKDKLAADLSHRCAILELPREWCRSLTALAPKILGATSLAKFRPIAGLCAMRKLLGYIWIWSLPLLAFTSVQTAFAPGSHADAGVFMINRAAELSREWRVPLVLAQLDVKKAFDHVDHRAAFKAMRLQGISLHAIALIAAIWACSVVTVRLGMVSSDDIPMDRGLPQGAPESPLIFAMIMDMVIRALEPQWREKGYGFSIDRFRLTAVCYADDIVLAASSKKHLEAMISDVINALGKIGLGVGAEKTHWTSTPQMPEEALRVEAEEVAWEDSLTFVGTVVDLSGNAGPAILYRMAQANKAFAKWKEVLTCSWIPKAQRIKLLPKSVWSSLLRSSSTWTTTKVQRAGLDSWSARLVSREARTRRAPSMDDGQWWRFMRRTGHRLIAKFGINVSARAQQRVLRWAGHVARLAPETPAATALRCRGLQWWRWRQAAHKMTGDKWSGPHLRRFKIRRWEEQLADRHGEGFSECTDHNTGWLLKAQDREWWHKASAI</sequence>
<feature type="compositionally biased region" description="Basic and acidic residues" evidence="7">
    <location>
        <begin position="431"/>
        <end position="491"/>
    </location>
</feature>
<feature type="region of interest" description="Disordered" evidence="7">
    <location>
        <begin position="169"/>
        <end position="242"/>
    </location>
</feature>
<feature type="transmembrane region" description="Helical" evidence="8">
    <location>
        <begin position="3236"/>
        <end position="3257"/>
    </location>
</feature>
<dbReference type="InterPro" id="IPR001202">
    <property type="entry name" value="WW_dom"/>
</dbReference>
<feature type="compositionally biased region" description="Basic and acidic residues" evidence="7">
    <location>
        <begin position="2275"/>
        <end position="2289"/>
    </location>
</feature>
<evidence type="ECO:0000256" key="3">
    <source>
        <dbReference type="ARBA" id="ARBA00022771"/>
    </source>
</evidence>
<feature type="region of interest" description="Disordered" evidence="7">
    <location>
        <begin position="562"/>
        <end position="619"/>
    </location>
</feature>
<feature type="compositionally biased region" description="Basic and acidic residues" evidence="7">
    <location>
        <begin position="310"/>
        <end position="353"/>
    </location>
</feature>
<feature type="compositionally biased region" description="Basic residues" evidence="7">
    <location>
        <begin position="116"/>
        <end position="125"/>
    </location>
</feature>
<dbReference type="GO" id="GO:0008270">
    <property type="term" value="F:zinc ion binding"/>
    <property type="evidence" value="ECO:0007669"/>
    <property type="project" value="UniProtKB-KW"/>
</dbReference>
<feature type="region of interest" description="Disordered" evidence="7">
    <location>
        <begin position="1625"/>
        <end position="1678"/>
    </location>
</feature>
<name>A0A813FDX0_POLGL</name>
<dbReference type="PROSITE" id="PS01358">
    <property type="entry name" value="ZF_RANBP2_1"/>
    <property type="match status" value="1"/>
</dbReference>
<evidence type="ECO:0000256" key="6">
    <source>
        <dbReference type="SAM" id="Coils"/>
    </source>
</evidence>
<evidence type="ECO:0000256" key="5">
    <source>
        <dbReference type="PROSITE-ProRule" id="PRU00322"/>
    </source>
</evidence>
<dbReference type="SUPFAM" id="SSF51045">
    <property type="entry name" value="WW domain"/>
    <property type="match status" value="1"/>
</dbReference>
<dbReference type="Pfam" id="PF00397">
    <property type="entry name" value="WW"/>
    <property type="match status" value="1"/>
</dbReference>
<dbReference type="OrthoDB" id="440379at2759"/>
<feature type="coiled-coil region" evidence="6">
    <location>
        <begin position="1502"/>
        <end position="1533"/>
    </location>
</feature>
<keyword evidence="8" id="KW-0812">Transmembrane</keyword>
<feature type="compositionally biased region" description="Basic and acidic residues" evidence="7">
    <location>
        <begin position="516"/>
        <end position="529"/>
    </location>
</feature>
<feature type="coiled-coil region" evidence="6">
    <location>
        <begin position="2661"/>
        <end position="2692"/>
    </location>
</feature>
<evidence type="ECO:0000259" key="10">
    <source>
        <dbReference type="PROSITE" id="PS50199"/>
    </source>
</evidence>
<dbReference type="GO" id="GO:0006508">
    <property type="term" value="P:proteolysis"/>
    <property type="evidence" value="ECO:0007669"/>
    <property type="project" value="InterPro"/>
</dbReference>
<feature type="compositionally biased region" description="Low complexity" evidence="7">
    <location>
        <begin position="1983"/>
        <end position="1992"/>
    </location>
</feature>
<dbReference type="Pfam" id="PF00078">
    <property type="entry name" value="RVT_1"/>
    <property type="match status" value="1"/>
</dbReference>
<feature type="region of interest" description="Disordered" evidence="7">
    <location>
        <begin position="715"/>
        <end position="740"/>
    </location>
</feature>
<organism evidence="12 13">
    <name type="scientific">Polarella glacialis</name>
    <name type="common">Dinoflagellate</name>
    <dbReference type="NCBI Taxonomy" id="89957"/>
    <lineage>
        <taxon>Eukaryota</taxon>
        <taxon>Sar</taxon>
        <taxon>Alveolata</taxon>
        <taxon>Dinophyceae</taxon>
        <taxon>Suessiales</taxon>
        <taxon>Suessiaceae</taxon>
        <taxon>Polarella</taxon>
    </lineage>
</organism>
<dbReference type="InterPro" id="IPR029058">
    <property type="entry name" value="AB_hydrolase_fold"/>
</dbReference>
<keyword evidence="3 5" id="KW-0863">Zinc-finger</keyword>
<feature type="region of interest" description="Disordered" evidence="7">
    <location>
        <begin position="2274"/>
        <end position="2321"/>
    </location>
</feature>
<evidence type="ECO:0000256" key="2">
    <source>
        <dbReference type="ARBA" id="ARBA00022723"/>
    </source>
</evidence>